<sequence length="642" mass="72158">MTPRLLRFAASQSADERSEEMYAYLGTRRIRLDPAKSKGKGCEADIFDIGNDTAVKIFKPPDHPDFDGVPAEQQAARERIRIHQTKLPALMKFSGKLPARVILPSELVRDDPNGALVGYAMPFIRNAEVLLRYGDRTFREAGVPNDQVRRIFLDLHQAVLGIHHSGIVIGDFNDLNVLVRGEETFVVDTDSCQFDPYLARMFTARFVDPMKIDPKARSIMLAKPYDEYSDWYAYAVMLWQSLLFVGPYGGVYRPKDPARRMPHDLRPLRRITVFHPEVLYPKPAVHFRVLSDDLLQYFHRVFERDERGDFPCSLLESLEWKRCSCGTVHARAVCPTCNTPGLVKETIRVKGNVSAEEILKTKGVILHAAYQRGKLLFLYYEDGRFKREDGTTVMQGELDPLMRFRASGARTLIGKGGRVATVAAHSQPEHLSVDTFGNLPLFDAIGERRFWVKGGRLMTDGPLGPEEIGAVLEDQTVFWAGEKFGFGFYRASNLSVAFVFEPHRNGINDSVRLPRFTGALIDSTAVFADERVWFFAALEERGKTAHRCFVIRRDGTLEAEADAFPGDGSWLSTIRGKSAVGKSLFVATDEGIVRLEVDAGAISVVRQFPDTEPFVDESTHLFVDPKGIYAVRKQTVTLLSIS</sequence>
<dbReference type="EMBL" id="MHQD01000014">
    <property type="protein sequence ID" value="OGZ96377.1"/>
    <property type="molecule type" value="Genomic_DNA"/>
</dbReference>
<protein>
    <recommendedName>
        <fullName evidence="1">Protein kinase domain-containing protein</fullName>
    </recommendedName>
</protein>
<proteinExistence type="predicted"/>
<dbReference type="GO" id="GO:0004672">
    <property type="term" value="F:protein kinase activity"/>
    <property type="evidence" value="ECO:0007669"/>
    <property type="project" value="InterPro"/>
</dbReference>
<accession>A0A1G2KAC2</accession>
<dbReference type="SUPFAM" id="SSF56112">
    <property type="entry name" value="Protein kinase-like (PK-like)"/>
    <property type="match status" value="1"/>
</dbReference>
<organism evidence="2 3">
    <name type="scientific">Candidatus Sungbacteria bacterium RIFCSPHIGHO2_01_FULL_50_25</name>
    <dbReference type="NCBI Taxonomy" id="1802265"/>
    <lineage>
        <taxon>Bacteria</taxon>
        <taxon>Candidatus Sungiibacteriota</taxon>
    </lineage>
</organism>
<dbReference type="Gene3D" id="1.10.510.10">
    <property type="entry name" value="Transferase(Phosphotransferase) domain 1"/>
    <property type="match status" value="1"/>
</dbReference>
<dbReference type="Proteomes" id="UP000178574">
    <property type="component" value="Unassembled WGS sequence"/>
</dbReference>
<feature type="domain" description="Protein kinase" evidence="1">
    <location>
        <begin position="32"/>
        <end position="321"/>
    </location>
</feature>
<gene>
    <name evidence="2" type="ORF">A2847_01015</name>
</gene>
<dbReference type="GO" id="GO:0005524">
    <property type="term" value="F:ATP binding"/>
    <property type="evidence" value="ECO:0007669"/>
    <property type="project" value="InterPro"/>
</dbReference>
<evidence type="ECO:0000313" key="3">
    <source>
        <dbReference type="Proteomes" id="UP000178574"/>
    </source>
</evidence>
<dbReference type="PROSITE" id="PS50011">
    <property type="entry name" value="PROTEIN_KINASE_DOM"/>
    <property type="match status" value="1"/>
</dbReference>
<evidence type="ECO:0000259" key="1">
    <source>
        <dbReference type="PROSITE" id="PS50011"/>
    </source>
</evidence>
<evidence type="ECO:0000313" key="2">
    <source>
        <dbReference type="EMBL" id="OGZ96377.1"/>
    </source>
</evidence>
<dbReference type="InterPro" id="IPR011009">
    <property type="entry name" value="Kinase-like_dom_sf"/>
</dbReference>
<dbReference type="InterPro" id="IPR000719">
    <property type="entry name" value="Prot_kinase_dom"/>
</dbReference>
<name>A0A1G2KAC2_9BACT</name>
<comment type="caution">
    <text evidence="2">The sequence shown here is derived from an EMBL/GenBank/DDBJ whole genome shotgun (WGS) entry which is preliminary data.</text>
</comment>
<reference evidence="2 3" key="1">
    <citation type="journal article" date="2016" name="Nat. Commun.">
        <title>Thousands of microbial genomes shed light on interconnected biogeochemical processes in an aquifer system.</title>
        <authorList>
            <person name="Anantharaman K."/>
            <person name="Brown C.T."/>
            <person name="Hug L.A."/>
            <person name="Sharon I."/>
            <person name="Castelle C.J."/>
            <person name="Probst A.J."/>
            <person name="Thomas B.C."/>
            <person name="Singh A."/>
            <person name="Wilkins M.J."/>
            <person name="Karaoz U."/>
            <person name="Brodie E.L."/>
            <person name="Williams K.H."/>
            <person name="Hubbard S.S."/>
            <person name="Banfield J.F."/>
        </authorList>
    </citation>
    <scope>NUCLEOTIDE SEQUENCE [LARGE SCALE GENOMIC DNA]</scope>
</reference>
<dbReference type="AlphaFoldDB" id="A0A1G2KAC2"/>